<evidence type="ECO:0000256" key="4">
    <source>
        <dbReference type="ARBA" id="ARBA00044955"/>
    </source>
</evidence>
<protein>
    <submittedName>
        <fullName evidence="7">LysM domain protein</fullName>
    </submittedName>
</protein>
<organism evidence="7 8">
    <name type="scientific">Metarhizium robertsii</name>
    <dbReference type="NCBI Taxonomy" id="568076"/>
    <lineage>
        <taxon>Eukaryota</taxon>
        <taxon>Fungi</taxon>
        <taxon>Dikarya</taxon>
        <taxon>Ascomycota</taxon>
        <taxon>Pezizomycotina</taxon>
        <taxon>Sordariomycetes</taxon>
        <taxon>Hypocreomycetidae</taxon>
        <taxon>Hypocreales</taxon>
        <taxon>Clavicipitaceae</taxon>
        <taxon>Metarhizium</taxon>
    </lineage>
</organism>
<sequence>MLIFAVAALAVTGLSNALAGDSDQQAGLLARASSPRFPFDENTSQYCTFWYENDGSMPCTEALDLFSVSLEDFVRWNPSVTSTCDNFLESRSFCMEASGEPVITTTSTSTEPTTTTKPFNGKLENSLHSSGWMHIYDEPTGIQTPSPTQPDIIDSCNKFYWVNNGESCENVASKNGIPLQDFLAWNPKAGNQCYGLWANAYSCVSIIGYIPPTPSEPTNGVETPTPIQPGMVADCNKFYYLKSGDSCGSIASNSGISVSDLINWNPGAGKQCTSLWANTYACIGTLPAFRIKTRYHIDCTGDVYNDVSVRGGMCINTGCSVGSLEIAAEGYCPDGQVQISYWEQPNCVGKWFGYGYTKRGQCRGVWTDGWKFKSLFLRCAKEEDDCVSQGTCAYDPEPDTSLC</sequence>
<dbReference type="EMBL" id="JELW01000002">
    <property type="protein sequence ID" value="EXV05281.1"/>
    <property type="molecule type" value="Genomic_DNA"/>
</dbReference>
<dbReference type="Proteomes" id="UP000030151">
    <property type="component" value="Unassembled WGS sequence"/>
</dbReference>
<dbReference type="SMART" id="SM00257">
    <property type="entry name" value="LysM"/>
    <property type="match status" value="2"/>
</dbReference>
<keyword evidence="2 5" id="KW-0732">Signal</keyword>
<dbReference type="InterPro" id="IPR018392">
    <property type="entry name" value="LysM"/>
</dbReference>
<evidence type="ECO:0000313" key="7">
    <source>
        <dbReference type="EMBL" id="EXV05281.1"/>
    </source>
</evidence>
<dbReference type="Gene3D" id="3.10.350.10">
    <property type="entry name" value="LysM domain"/>
    <property type="match status" value="2"/>
</dbReference>
<comment type="similarity">
    <text evidence="4">Belongs to the secreted LysM effector family.</text>
</comment>
<accession>A0A0A1V6N2</accession>
<dbReference type="Pfam" id="PF01476">
    <property type="entry name" value="LysM"/>
    <property type="match status" value="2"/>
</dbReference>
<dbReference type="eggNOG" id="KOG2806">
    <property type="taxonomic scope" value="Eukaryota"/>
</dbReference>
<feature type="signal peptide" evidence="5">
    <location>
        <begin position="1"/>
        <end position="19"/>
    </location>
</feature>
<dbReference type="InterPro" id="IPR052210">
    <property type="entry name" value="LysM1-like"/>
</dbReference>
<name>A0A0A1V6N2_9HYPO</name>
<reference evidence="7 8" key="1">
    <citation type="submission" date="2014-02" db="EMBL/GenBank/DDBJ databases">
        <title>The genome sequence of the entomopathogenic fungus Metarhizium robertsii ARSEF 2575.</title>
        <authorList>
            <person name="Giuliano Garisto Donzelli B."/>
            <person name="Roe B.A."/>
            <person name="Macmil S.L."/>
            <person name="Krasnoff S.B."/>
            <person name="Gibson D.M."/>
        </authorList>
    </citation>
    <scope>NUCLEOTIDE SEQUENCE [LARGE SCALE GENOMIC DNA]</scope>
    <source>
        <strain evidence="7 8">ARSEF 2575</strain>
    </source>
</reference>
<proteinExistence type="inferred from homology"/>
<feature type="chain" id="PRO_5001981172" evidence="5">
    <location>
        <begin position="20"/>
        <end position="403"/>
    </location>
</feature>
<dbReference type="PANTHER" id="PTHR34997:SF2">
    <property type="entry name" value="LYSM DOMAIN-CONTAINING PROTEIN-RELATED"/>
    <property type="match status" value="1"/>
</dbReference>
<dbReference type="CDD" id="cd00118">
    <property type="entry name" value="LysM"/>
    <property type="match status" value="1"/>
</dbReference>
<evidence type="ECO:0000256" key="5">
    <source>
        <dbReference type="SAM" id="SignalP"/>
    </source>
</evidence>
<evidence type="ECO:0000256" key="3">
    <source>
        <dbReference type="ARBA" id="ARBA00023026"/>
    </source>
</evidence>
<evidence type="ECO:0000313" key="8">
    <source>
        <dbReference type="Proteomes" id="UP000030151"/>
    </source>
</evidence>
<gene>
    <name evidence="7" type="ORF">X797_002969</name>
</gene>
<evidence type="ECO:0000259" key="6">
    <source>
        <dbReference type="PROSITE" id="PS51782"/>
    </source>
</evidence>
<dbReference type="SUPFAM" id="SSF54106">
    <property type="entry name" value="LysM domain"/>
    <property type="match status" value="2"/>
</dbReference>
<evidence type="ECO:0000256" key="1">
    <source>
        <dbReference type="ARBA" id="ARBA00022669"/>
    </source>
</evidence>
<feature type="domain" description="LysM" evidence="6">
    <location>
        <begin position="158"/>
        <end position="204"/>
    </location>
</feature>
<dbReference type="InterPro" id="IPR036779">
    <property type="entry name" value="LysM_dom_sf"/>
</dbReference>
<dbReference type="PROSITE" id="PS51782">
    <property type="entry name" value="LYSM"/>
    <property type="match status" value="2"/>
</dbReference>
<keyword evidence="1" id="KW-0147">Chitin-binding</keyword>
<dbReference type="AlphaFoldDB" id="A0A0A1V6N2"/>
<dbReference type="OrthoDB" id="5985073at2759"/>
<dbReference type="PANTHER" id="PTHR34997">
    <property type="entry name" value="AM15"/>
    <property type="match status" value="1"/>
</dbReference>
<dbReference type="GO" id="GO:0008061">
    <property type="term" value="F:chitin binding"/>
    <property type="evidence" value="ECO:0007669"/>
    <property type="project" value="UniProtKB-KW"/>
</dbReference>
<evidence type="ECO:0000256" key="2">
    <source>
        <dbReference type="ARBA" id="ARBA00022729"/>
    </source>
</evidence>
<comment type="caution">
    <text evidence="7">The sequence shown here is derived from an EMBL/GenBank/DDBJ whole genome shotgun (WGS) entry which is preliminary data.</text>
</comment>
<feature type="domain" description="LysM" evidence="6">
    <location>
        <begin position="237"/>
        <end position="283"/>
    </location>
</feature>
<dbReference type="HOGENOM" id="CLU_010591_0_0_1"/>
<keyword evidence="3" id="KW-0843">Virulence</keyword>